<dbReference type="AlphaFoldDB" id="T1GQA9"/>
<organism evidence="1 2">
    <name type="scientific">Megaselia scalaris</name>
    <name type="common">Humpbacked fly</name>
    <name type="synonym">Phora scalaris</name>
    <dbReference type="NCBI Taxonomy" id="36166"/>
    <lineage>
        <taxon>Eukaryota</taxon>
        <taxon>Metazoa</taxon>
        <taxon>Ecdysozoa</taxon>
        <taxon>Arthropoda</taxon>
        <taxon>Hexapoda</taxon>
        <taxon>Insecta</taxon>
        <taxon>Pterygota</taxon>
        <taxon>Neoptera</taxon>
        <taxon>Endopterygota</taxon>
        <taxon>Diptera</taxon>
        <taxon>Brachycera</taxon>
        <taxon>Muscomorpha</taxon>
        <taxon>Platypezoidea</taxon>
        <taxon>Phoridae</taxon>
        <taxon>Megaseliini</taxon>
        <taxon>Megaselia</taxon>
    </lineage>
</organism>
<dbReference type="Gene3D" id="3.60.10.10">
    <property type="entry name" value="Endonuclease/exonuclease/phosphatase"/>
    <property type="match status" value="1"/>
</dbReference>
<evidence type="ECO:0000313" key="1">
    <source>
        <dbReference type="EnsemblMetazoa" id="MESCA005813-PA"/>
    </source>
</evidence>
<accession>T1GQA9</accession>
<evidence type="ECO:0000313" key="2">
    <source>
        <dbReference type="Proteomes" id="UP000015102"/>
    </source>
</evidence>
<dbReference type="InterPro" id="IPR036691">
    <property type="entry name" value="Endo/exonu/phosph_ase_sf"/>
</dbReference>
<dbReference type="EMBL" id="CAQQ02112658">
    <property type="status" value="NOT_ANNOTATED_CDS"/>
    <property type="molecule type" value="Genomic_DNA"/>
</dbReference>
<reference evidence="2" key="1">
    <citation type="submission" date="2013-02" db="EMBL/GenBank/DDBJ databases">
        <authorList>
            <person name="Hughes D."/>
        </authorList>
    </citation>
    <scope>NUCLEOTIDE SEQUENCE</scope>
    <source>
        <strain>Durham</strain>
        <strain evidence="2">NC isolate 2 -- Noor lab</strain>
    </source>
</reference>
<dbReference type="EnsemblMetazoa" id="MESCA005813-RA">
    <property type="protein sequence ID" value="MESCA005813-PA"/>
    <property type="gene ID" value="MESCA005813"/>
</dbReference>
<dbReference type="HOGENOM" id="CLU_2765149_0_0_1"/>
<name>T1GQA9_MEGSC</name>
<sequence length="70" mass="8037">EPWVRGRLIQGLHHHELNLFYKVPDENGRPRACILIRKNINAFLLTAYCDDDTTSVVLECSNNWITVVSA</sequence>
<keyword evidence="2" id="KW-1185">Reference proteome</keyword>
<protein>
    <submittedName>
        <fullName evidence="1">Uncharacterized protein</fullName>
    </submittedName>
</protein>
<reference evidence="1" key="2">
    <citation type="submission" date="2015-06" db="UniProtKB">
        <authorList>
            <consortium name="EnsemblMetazoa"/>
        </authorList>
    </citation>
    <scope>IDENTIFICATION</scope>
</reference>
<dbReference type="Proteomes" id="UP000015102">
    <property type="component" value="Unassembled WGS sequence"/>
</dbReference>
<proteinExistence type="predicted"/>